<accession>A0ABZ3F381</accession>
<evidence type="ECO:0000313" key="1">
    <source>
        <dbReference type="EMBL" id="XAM17160.1"/>
    </source>
</evidence>
<reference evidence="1 2" key="1">
    <citation type="submission" date="2024-02" db="EMBL/GenBank/DDBJ databases">
        <title>Genome and pathogenicity analysis of Helicobacter mastomyrinus isolated from mice.</title>
        <authorList>
            <person name="Zhu L."/>
        </authorList>
    </citation>
    <scope>NUCLEOTIDE SEQUENCE [LARGE SCALE GENOMIC DNA]</scope>
    <source>
        <strain evidence="1 2">Hm-17</strain>
    </source>
</reference>
<evidence type="ECO:0000313" key="2">
    <source>
        <dbReference type="Proteomes" id="UP001434737"/>
    </source>
</evidence>
<proteinExistence type="predicted"/>
<keyword evidence="2" id="KW-1185">Reference proteome</keyword>
<dbReference type="Proteomes" id="UP001434737">
    <property type="component" value="Chromosome"/>
</dbReference>
<dbReference type="RefSeq" id="WP_295700192.1">
    <property type="nucleotide sequence ID" value="NZ_CP145316.1"/>
</dbReference>
<name>A0ABZ3F381_9HELI</name>
<organism evidence="1 2">
    <name type="scientific">Helicobacter mastomyrinus</name>
    <dbReference type="NCBI Taxonomy" id="287948"/>
    <lineage>
        <taxon>Bacteria</taxon>
        <taxon>Pseudomonadati</taxon>
        <taxon>Campylobacterota</taxon>
        <taxon>Epsilonproteobacteria</taxon>
        <taxon>Campylobacterales</taxon>
        <taxon>Helicobacteraceae</taxon>
        <taxon>Helicobacter</taxon>
    </lineage>
</organism>
<protein>
    <submittedName>
        <fullName evidence="1">Uncharacterized protein</fullName>
    </submittedName>
</protein>
<dbReference type="EMBL" id="CP145316">
    <property type="protein sequence ID" value="XAM17160.1"/>
    <property type="molecule type" value="Genomic_DNA"/>
</dbReference>
<sequence>MILDTLNSYADKFDSIKTKSSNMLHFSYDSNTQRLVSTLKGNTFQMPCL</sequence>
<gene>
    <name evidence="1" type="ORF">V3I05_05565</name>
</gene>